<sequence>MPRMRRAIKVPSVPSFLRRHLAVVCTNLIAWAEISTSSNVSVSRTNHKSARSRTVYILWFEDIDISSRMLMRPLMPLTLNPPVSLVFRSSVHQREH</sequence>
<dbReference type="EMBL" id="ML145110">
    <property type="protein sequence ID" value="TBU59759.1"/>
    <property type="molecule type" value="Genomic_DNA"/>
</dbReference>
<accession>A0A4Q9PYQ0</accession>
<evidence type="ECO:0000313" key="2">
    <source>
        <dbReference type="Proteomes" id="UP000292082"/>
    </source>
</evidence>
<keyword evidence="2" id="KW-1185">Reference proteome</keyword>
<gene>
    <name evidence="1" type="ORF">BD310DRAFT_924129</name>
</gene>
<dbReference type="AlphaFoldDB" id="A0A4Q9PYQ0"/>
<dbReference type="Proteomes" id="UP000292082">
    <property type="component" value="Unassembled WGS sequence"/>
</dbReference>
<evidence type="ECO:0000313" key="1">
    <source>
        <dbReference type="EMBL" id="TBU59759.1"/>
    </source>
</evidence>
<reference evidence="1 2" key="1">
    <citation type="submission" date="2019-01" db="EMBL/GenBank/DDBJ databases">
        <title>Draft genome sequences of three monokaryotic isolates of the white-rot basidiomycete fungus Dichomitus squalens.</title>
        <authorList>
            <consortium name="DOE Joint Genome Institute"/>
            <person name="Lopez S.C."/>
            <person name="Andreopoulos B."/>
            <person name="Pangilinan J."/>
            <person name="Lipzen A."/>
            <person name="Riley R."/>
            <person name="Ahrendt S."/>
            <person name="Ng V."/>
            <person name="Barry K."/>
            <person name="Daum C."/>
            <person name="Grigoriev I.V."/>
            <person name="Hilden K.S."/>
            <person name="Makela M.R."/>
            <person name="de Vries R.P."/>
        </authorList>
    </citation>
    <scope>NUCLEOTIDE SEQUENCE [LARGE SCALE GENOMIC DNA]</scope>
    <source>
        <strain evidence="1 2">CBS 464.89</strain>
    </source>
</reference>
<proteinExistence type="predicted"/>
<protein>
    <submittedName>
        <fullName evidence="1">Uncharacterized protein</fullName>
    </submittedName>
</protein>
<organism evidence="1 2">
    <name type="scientific">Dichomitus squalens</name>
    <dbReference type="NCBI Taxonomy" id="114155"/>
    <lineage>
        <taxon>Eukaryota</taxon>
        <taxon>Fungi</taxon>
        <taxon>Dikarya</taxon>
        <taxon>Basidiomycota</taxon>
        <taxon>Agaricomycotina</taxon>
        <taxon>Agaricomycetes</taxon>
        <taxon>Polyporales</taxon>
        <taxon>Polyporaceae</taxon>
        <taxon>Dichomitus</taxon>
    </lineage>
</organism>
<name>A0A4Q9PYQ0_9APHY</name>